<dbReference type="InterPro" id="IPR001515">
    <property type="entry name" value="Ribosomal_eL32"/>
</dbReference>
<dbReference type="SUPFAM" id="SSF52042">
    <property type="entry name" value="Ribosomal protein L32e"/>
    <property type="match status" value="1"/>
</dbReference>
<evidence type="ECO:0008006" key="5">
    <source>
        <dbReference type="Google" id="ProtNLM"/>
    </source>
</evidence>
<dbReference type="PANTHER" id="PTHR23413:SF1">
    <property type="entry name" value="RIBOSOMAL PROTEIN L32"/>
    <property type="match status" value="1"/>
</dbReference>
<keyword evidence="3" id="KW-0687">Ribonucleoprotein</keyword>
<evidence type="ECO:0000256" key="3">
    <source>
        <dbReference type="ARBA" id="ARBA00023274"/>
    </source>
</evidence>
<protein>
    <recommendedName>
        <fullName evidence="5">60S ribosomal protein L32</fullName>
    </recommendedName>
</protein>
<dbReference type="PROSITE" id="PS00580">
    <property type="entry name" value="RIBOSOMAL_L32E"/>
    <property type="match status" value="1"/>
</dbReference>
<dbReference type="GO" id="GO:0006412">
    <property type="term" value="P:translation"/>
    <property type="evidence" value="ECO:0007669"/>
    <property type="project" value="InterPro"/>
</dbReference>
<comment type="similarity">
    <text evidence="1">Belongs to the eukaryotic ribosomal protein eL32 family.</text>
</comment>
<dbReference type="InterPro" id="IPR018263">
    <property type="entry name" value="Ribosomal_eL32_CS"/>
</dbReference>
<organism evidence="4">
    <name type="scientific">Euplotes crassus</name>
    <dbReference type="NCBI Taxonomy" id="5936"/>
    <lineage>
        <taxon>Eukaryota</taxon>
        <taxon>Sar</taxon>
        <taxon>Alveolata</taxon>
        <taxon>Ciliophora</taxon>
        <taxon>Intramacronucleata</taxon>
        <taxon>Spirotrichea</taxon>
        <taxon>Hypotrichia</taxon>
        <taxon>Euplotida</taxon>
        <taxon>Euplotidae</taxon>
        <taxon>Moneuplotes</taxon>
    </lineage>
</organism>
<dbReference type="EMBL" id="HBIK01015517">
    <property type="protein sequence ID" value="CAE0382396.1"/>
    <property type="molecule type" value="Transcribed_RNA"/>
</dbReference>
<keyword evidence="2" id="KW-0689">Ribosomal protein</keyword>
<dbReference type="GO" id="GO:0022625">
    <property type="term" value="C:cytosolic large ribosomal subunit"/>
    <property type="evidence" value="ECO:0007669"/>
    <property type="project" value="TreeGrafter"/>
</dbReference>
<evidence type="ECO:0000256" key="1">
    <source>
        <dbReference type="ARBA" id="ARBA00008431"/>
    </source>
</evidence>
<evidence type="ECO:0000256" key="2">
    <source>
        <dbReference type="ARBA" id="ARBA00022980"/>
    </source>
</evidence>
<gene>
    <name evidence="4" type="ORF">ECRA1380_LOCUS7358</name>
</gene>
<evidence type="ECO:0000313" key="4">
    <source>
        <dbReference type="EMBL" id="CAE0382396.1"/>
    </source>
</evidence>
<dbReference type="PANTHER" id="PTHR23413">
    <property type="entry name" value="60S RIBOSOMAL PROTEIN L32 AND DNA-DIRECTED RNA POLYMERASE II, SUBUNIT N"/>
    <property type="match status" value="1"/>
</dbReference>
<dbReference type="CDD" id="cd00513">
    <property type="entry name" value="Ribosomal_L32_L32e"/>
    <property type="match status" value="1"/>
</dbReference>
<dbReference type="GO" id="GO:0003735">
    <property type="term" value="F:structural constituent of ribosome"/>
    <property type="evidence" value="ECO:0007669"/>
    <property type="project" value="InterPro"/>
</dbReference>
<proteinExistence type="inferred from homology"/>
<name>A0A7S3NWB9_EUPCR</name>
<accession>A0A7S3NWB9</accession>
<dbReference type="InterPro" id="IPR036351">
    <property type="entry name" value="Ribosomal_eL32_sf"/>
</dbReference>
<reference evidence="4" key="1">
    <citation type="submission" date="2021-01" db="EMBL/GenBank/DDBJ databases">
        <authorList>
            <person name="Corre E."/>
            <person name="Pelletier E."/>
            <person name="Niang G."/>
            <person name="Scheremetjew M."/>
            <person name="Finn R."/>
            <person name="Kale V."/>
            <person name="Holt S."/>
            <person name="Cochrane G."/>
            <person name="Meng A."/>
            <person name="Brown T."/>
            <person name="Cohen L."/>
        </authorList>
    </citation>
    <scope>NUCLEOTIDE SEQUENCE</scope>
    <source>
        <strain evidence="4">CT5</strain>
    </source>
</reference>
<dbReference type="SMART" id="SM01393">
    <property type="entry name" value="Ribosomal_L32e"/>
    <property type="match status" value="1"/>
</dbReference>
<sequence>MGAYKLNDKKKVVKRLKSFKRHHSDRYMRVGESWRKPRGIDSCVRRRFRGTVRMVNIGYKNNNATRHQIKGGLRKFLINNLSDIEILLMNNQTHAGEIASTVSAKLRVDILNRARELGVSITNAHGRVRKTPVE</sequence>
<dbReference type="AlphaFoldDB" id="A0A7S3NWB9"/>
<dbReference type="Pfam" id="PF01655">
    <property type="entry name" value="Ribosomal_L32e"/>
    <property type="match status" value="1"/>
</dbReference>